<dbReference type="EMBL" id="BDRX01000030">
    <property type="protein sequence ID" value="GBF92192.1"/>
    <property type="molecule type" value="Genomic_DNA"/>
</dbReference>
<accession>A0A2V0NZT3</accession>
<name>A0A2V0NZT3_9CHLO</name>
<evidence type="ECO:0000256" key="1">
    <source>
        <dbReference type="SAM" id="MobiDB-lite"/>
    </source>
</evidence>
<dbReference type="AlphaFoldDB" id="A0A2V0NZT3"/>
<dbReference type="GO" id="GO:0005634">
    <property type="term" value="C:nucleus"/>
    <property type="evidence" value="ECO:0007669"/>
    <property type="project" value="TreeGrafter"/>
</dbReference>
<evidence type="ECO:0000313" key="4">
    <source>
        <dbReference type="EMBL" id="GBF92192.1"/>
    </source>
</evidence>
<feature type="domain" description="Vacuolar import/degradation Vid27 C-terminal" evidence="2">
    <location>
        <begin position="259"/>
        <end position="333"/>
    </location>
</feature>
<evidence type="ECO:0000259" key="2">
    <source>
        <dbReference type="Pfam" id="PF08553"/>
    </source>
</evidence>
<comment type="caution">
    <text evidence="4">The sequence shown here is derived from an EMBL/GenBank/DDBJ whole genome shotgun (WGS) entry which is preliminary data.</text>
</comment>
<proteinExistence type="predicted"/>
<evidence type="ECO:0000313" key="5">
    <source>
        <dbReference type="Proteomes" id="UP000247498"/>
    </source>
</evidence>
<dbReference type="OrthoDB" id="10251113at2759"/>
<dbReference type="PANTHER" id="PTHR31913">
    <property type="entry name" value="VACUOLAR IMPORT AND DEGRADATION PROTEIN 27"/>
    <property type="match status" value="1"/>
</dbReference>
<feature type="region of interest" description="Disordered" evidence="1">
    <location>
        <begin position="349"/>
        <end position="372"/>
    </location>
</feature>
<dbReference type="InterPro" id="IPR013863">
    <property type="entry name" value="VID27_C"/>
</dbReference>
<sequence length="372" mass="39696">MGNTTSAEFQEAVDEVGQQTAAPAEGPPGVKLFEFVKAASGAASWSLLTSHAAPRFYDANGDSTSARAKPEWMLEIDAADIDARADESLQYVADRGAKRVTFAAGGRLFALRFPGEEGFSDFMEKLDSHVFANTYGFEDDESGRDKVLGEFRDMFFKGGGGDIAPMEEDGAPEEEGPDPSEMREKEAASKAGTPINAMVIGANANTYLQRGSQFDVMRNVEGGVEDTGLTFNVEALTTPGGGGRTRGARGGGMGASTPTLITPGKVILAQGETRMNMISPAMADKLFHADIEYQKVVSEWAFSKDGVDVPQADIANDSKAAQLEDGTTFLGLDGALWWWALRTAGCGCTTTRPSRRPRPRSPAWASPSPPWT</sequence>
<dbReference type="STRING" id="307507.A0A2V0NZT3"/>
<dbReference type="Pfam" id="PF08553">
    <property type="entry name" value="VID27"/>
    <property type="match status" value="1"/>
</dbReference>
<feature type="domain" description="DUF7135" evidence="3">
    <location>
        <begin position="28"/>
        <end position="149"/>
    </location>
</feature>
<feature type="compositionally biased region" description="Gly residues" evidence="1">
    <location>
        <begin position="239"/>
        <end position="254"/>
    </location>
</feature>
<feature type="region of interest" description="Disordered" evidence="1">
    <location>
        <begin position="237"/>
        <end position="257"/>
    </location>
</feature>
<dbReference type="InterPro" id="IPR040458">
    <property type="entry name" value="Vid27"/>
</dbReference>
<dbReference type="GO" id="GO:0005737">
    <property type="term" value="C:cytoplasm"/>
    <property type="evidence" value="ECO:0007669"/>
    <property type="project" value="TreeGrafter"/>
</dbReference>
<feature type="region of interest" description="Disordered" evidence="1">
    <location>
        <begin position="1"/>
        <end position="25"/>
    </location>
</feature>
<protein>
    <submittedName>
        <fullName evidence="4">Uncharacterized protein</fullName>
    </submittedName>
</protein>
<reference evidence="4 5" key="1">
    <citation type="journal article" date="2018" name="Sci. Rep.">
        <title>Raphidocelis subcapitata (=Pseudokirchneriella subcapitata) provides an insight into genome evolution and environmental adaptations in the Sphaeropleales.</title>
        <authorList>
            <person name="Suzuki S."/>
            <person name="Yamaguchi H."/>
            <person name="Nakajima N."/>
            <person name="Kawachi M."/>
        </authorList>
    </citation>
    <scope>NUCLEOTIDE SEQUENCE [LARGE SCALE GENOMIC DNA]</scope>
    <source>
        <strain evidence="4 5">NIES-35</strain>
    </source>
</reference>
<evidence type="ECO:0000259" key="3">
    <source>
        <dbReference type="Pfam" id="PF23581"/>
    </source>
</evidence>
<feature type="region of interest" description="Disordered" evidence="1">
    <location>
        <begin position="161"/>
        <end position="193"/>
    </location>
</feature>
<dbReference type="InterPro" id="IPR055559">
    <property type="entry name" value="CYPRO4_DUF7135"/>
</dbReference>
<organism evidence="4 5">
    <name type="scientific">Raphidocelis subcapitata</name>
    <dbReference type="NCBI Taxonomy" id="307507"/>
    <lineage>
        <taxon>Eukaryota</taxon>
        <taxon>Viridiplantae</taxon>
        <taxon>Chlorophyta</taxon>
        <taxon>core chlorophytes</taxon>
        <taxon>Chlorophyceae</taxon>
        <taxon>CS clade</taxon>
        <taxon>Sphaeropleales</taxon>
        <taxon>Selenastraceae</taxon>
        <taxon>Raphidocelis</taxon>
    </lineage>
</organism>
<dbReference type="PANTHER" id="PTHR31913:SF0">
    <property type="entry name" value="VACUOLAR IMPORT AND DEGRADATION PROTEIN 27"/>
    <property type="match status" value="1"/>
</dbReference>
<dbReference type="Pfam" id="PF23581">
    <property type="entry name" value="DUF7135"/>
    <property type="match status" value="1"/>
</dbReference>
<feature type="compositionally biased region" description="Acidic residues" evidence="1">
    <location>
        <begin position="165"/>
        <end position="178"/>
    </location>
</feature>
<dbReference type="InParanoid" id="A0A2V0NZT3"/>
<gene>
    <name evidence="4" type="ORF">Rsub_05274</name>
</gene>
<dbReference type="Proteomes" id="UP000247498">
    <property type="component" value="Unassembled WGS sequence"/>
</dbReference>
<keyword evidence="5" id="KW-1185">Reference proteome</keyword>